<dbReference type="OrthoDB" id="685331at2759"/>
<proteinExistence type="inferred from homology"/>
<feature type="region of interest" description="Disordered" evidence="4">
    <location>
        <begin position="112"/>
        <end position="133"/>
    </location>
</feature>
<evidence type="ECO:0000313" key="6">
    <source>
        <dbReference type="Proteomes" id="UP000231279"/>
    </source>
</evidence>
<dbReference type="PANTHER" id="PTHR32054">
    <property type="entry name" value="HEAVY CHAIN, PUTATIVE, EXPRESSED-RELATED-RELATED"/>
    <property type="match status" value="1"/>
</dbReference>
<dbReference type="GO" id="GO:0009904">
    <property type="term" value="P:chloroplast accumulation movement"/>
    <property type="evidence" value="ECO:0007669"/>
    <property type="project" value="TreeGrafter"/>
</dbReference>
<evidence type="ECO:0000256" key="1">
    <source>
        <dbReference type="ARBA" id="ARBA00005485"/>
    </source>
</evidence>
<evidence type="ECO:0000313" key="5">
    <source>
        <dbReference type="EMBL" id="PIM99912.1"/>
    </source>
</evidence>
<name>A0A2G9G3M4_9LAMI</name>
<dbReference type="GO" id="GO:0005829">
    <property type="term" value="C:cytosol"/>
    <property type="evidence" value="ECO:0007669"/>
    <property type="project" value="TreeGrafter"/>
</dbReference>
<keyword evidence="6" id="KW-1185">Reference proteome</keyword>
<dbReference type="AlphaFoldDB" id="A0A2G9G3M4"/>
<keyword evidence="2 3" id="KW-0175">Coiled coil</keyword>
<dbReference type="Pfam" id="PF05701">
    <property type="entry name" value="WEMBL"/>
    <property type="match status" value="1"/>
</dbReference>
<feature type="compositionally biased region" description="Basic and acidic residues" evidence="4">
    <location>
        <begin position="112"/>
        <end position="129"/>
    </location>
</feature>
<evidence type="ECO:0000256" key="4">
    <source>
        <dbReference type="SAM" id="MobiDB-lite"/>
    </source>
</evidence>
<dbReference type="PANTHER" id="PTHR32054:SF2">
    <property type="entry name" value="PROTEIN PLASTID MOVEMENT IMPAIRED 2"/>
    <property type="match status" value="1"/>
</dbReference>
<sequence>MAGDANNNSQPPNTLSLVPPLQITNFTNSSLFLSSTCRTVIYISRLKEIFQGFIRVRVGMMERKTGLVRAAISSKEGQILEGNSNMKFQSNYREKLHAKTREFHQAKRDTNQFYESRRRAESEAGEAKSELSAAKKTVKELTSSIEESNSRAKEQKWDLEKLKMSKRKEGEWESGDTQCVNVMKELEEIKRELSKLKMDMASVLEEKRRAEKEIDDSQSKTQSYLGSVERLNKDIEEINEEHVLVELARIEAVREYEEIEAQRRQNTEKYSTTIEETHRKKENMIQEIEDAEEMETRLAITTSDINVLESELKQVKEMDKVRERNEIQEEDESCFVSMLESVMKELEATKKELATVKDESFQFMASMDVVRGELTHVANETARLKKKEEKSDMTIQNLNSKLLRAKAKLEATCAAEDKAKLMVSNLSQTLEQIKSEADTIKKEWSVISEETAVIKAEVQRTETEIDLAEERLQAALQDLEAVKSSEAVALENLKALIEKTVRNRASASRPSPTIIISKFEYEYLTGHAAGAKEIADKKVEAAQAWIEALKASEKEIQIKTELLRRETRELKVEEEREVHKTEESMNTTKMVGDEFKYWRERMEPENLKPETARLSKAMNRRRGKARRSASPLVHGTPRSTSFTVRRRTKVMPNLTKFFSGKSSERNP</sequence>
<organism evidence="5 6">
    <name type="scientific">Handroanthus impetiginosus</name>
    <dbReference type="NCBI Taxonomy" id="429701"/>
    <lineage>
        <taxon>Eukaryota</taxon>
        <taxon>Viridiplantae</taxon>
        <taxon>Streptophyta</taxon>
        <taxon>Embryophyta</taxon>
        <taxon>Tracheophyta</taxon>
        <taxon>Spermatophyta</taxon>
        <taxon>Magnoliopsida</taxon>
        <taxon>eudicotyledons</taxon>
        <taxon>Gunneridae</taxon>
        <taxon>Pentapetalae</taxon>
        <taxon>asterids</taxon>
        <taxon>lamiids</taxon>
        <taxon>Lamiales</taxon>
        <taxon>Bignoniaceae</taxon>
        <taxon>Crescentiina</taxon>
        <taxon>Tabebuia alliance</taxon>
        <taxon>Handroanthus</taxon>
    </lineage>
</organism>
<feature type="region of interest" description="Disordered" evidence="4">
    <location>
        <begin position="617"/>
        <end position="648"/>
    </location>
</feature>
<gene>
    <name evidence="5" type="ORF">CDL12_27582</name>
</gene>
<accession>A0A2G9G3M4</accession>
<feature type="coiled-coil region" evidence="3">
    <location>
        <begin position="549"/>
        <end position="584"/>
    </location>
</feature>
<dbReference type="InterPro" id="IPR008545">
    <property type="entry name" value="Web"/>
</dbReference>
<reference evidence="6" key="1">
    <citation type="journal article" date="2018" name="Gigascience">
        <title>Genome assembly of the Pink Ipe (Handroanthus impetiginosus, Bignoniaceae), a highly valued, ecologically keystone Neotropical timber forest tree.</title>
        <authorList>
            <person name="Silva-Junior O.B."/>
            <person name="Grattapaglia D."/>
            <person name="Novaes E."/>
            <person name="Collevatti R.G."/>
        </authorList>
    </citation>
    <scope>NUCLEOTIDE SEQUENCE [LARGE SCALE GENOMIC DNA]</scope>
    <source>
        <strain evidence="6">cv. UFG-1</strain>
    </source>
</reference>
<evidence type="ECO:0000256" key="3">
    <source>
        <dbReference type="SAM" id="Coils"/>
    </source>
</evidence>
<dbReference type="STRING" id="429701.A0A2G9G3M4"/>
<feature type="coiled-coil region" evidence="3">
    <location>
        <begin position="179"/>
        <end position="248"/>
    </location>
</feature>
<dbReference type="GO" id="GO:0009903">
    <property type="term" value="P:chloroplast avoidance movement"/>
    <property type="evidence" value="ECO:0007669"/>
    <property type="project" value="TreeGrafter"/>
</dbReference>
<feature type="coiled-coil region" evidence="3">
    <location>
        <begin position="274"/>
        <end position="359"/>
    </location>
</feature>
<dbReference type="EMBL" id="NKXS01007281">
    <property type="protein sequence ID" value="PIM99912.1"/>
    <property type="molecule type" value="Genomic_DNA"/>
</dbReference>
<comment type="caution">
    <text evidence="5">The sequence shown here is derived from an EMBL/GenBank/DDBJ whole genome shotgun (WGS) entry which is preliminary data.</text>
</comment>
<dbReference type="Proteomes" id="UP000231279">
    <property type="component" value="Unassembled WGS sequence"/>
</dbReference>
<feature type="compositionally biased region" description="Basic residues" evidence="4">
    <location>
        <begin position="618"/>
        <end position="627"/>
    </location>
</feature>
<feature type="coiled-coil region" evidence="3">
    <location>
        <begin position="423"/>
        <end position="485"/>
    </location>
</feature>
<protein>
    <submittedName>
        <fullName evidence="5">Uncharacterized protein</fullName>
    </submittedName>
</protein>
<evidence type="ECO:0000256" key="2">
    <source>
        <dbReference type="ARBA" id="ARBA00023054"/>
    </source>
</evidence>
<comment type="similarity">
    <text evidence="1">Belongs to the WEB family.</text>
</comment>